<comment type="subcellular location">
    <subcellularLocation>
        <location evidence="10">Cytoplasm</location>
    </subcellularLocation>
</comment>
<dbReference type="PATRIC" id="fig|1609969.3.peg.1467"/>
<evidence type="ECO:0000256" key="1">
    <source>
        <dbReference type="ARBA" id="ARBA00005091"/>
    </source>
</evidence>
<dbReference type="CDD" id="cd01748">
    <property type="entry name" value="GATase1_IGP_Synthase"/>
    <property type="match status" value="1"/>
</dbReference>
<dbReference type="UniPathway" id="UPA00031">
    <property type="reaction ID" value="UER00010"/>
</dbReference>
<evidence type="ECO:0000256" key="2">
    <source>
        <dbReference type="ARBA" id="ARBA00011152"/>
    </source>
</evidence>
<dbReference type="PROSITE" id="PS51273">
    <property type="entry name" value="GATASE_TYPE_1"/>
    <property type="match status" value="1"/>
</dbReference>
<protein>
    <recommendedName>
        <fullName evidence="10">Imidazole glycerol phosphate synthase subunit HisH</fullName>
        <ecNumber evidence="10">4.3.2.10</ecNumber>
    </recommendedName>
    <alternativeName>
        <fullName evidence="10">IGP synthase glutaminase subunit</fullName>
        <ecNumber evidence="10">3.5.1.2</ecNumber>
    </alternativeName>
    <alternativeName>
        <fullName evidence="10">IGP synthase subunit HisH</fullName>
    </alternativeName>
    <alternativeName>
        <fullName evidence="10">ImGP synthase subunit HisH</fullName>
        <shortName evidence="10">IGPS subunit HisH</shortName>
    </alternativeName>
</protein>
<dbReference type="Proteomes" id="UP000033428">
    <property type="component" value="Unassembled WGS sequence"/>
</dbReference>
<dbReference type="GO" id="GO:0005737">
    <property type="term" value="C:cytoplasm"/>
    <property type="evidence" value="ECO:0007669"/>
    <property type="project" value="UniProtKB-SubCell"/>
</dbReference>
<keyword evidence="14" id="KW-1185">Reference proteome</keyword>
<keyword evidence="10" id="KW-0963">Cytoplasm</keyword>
<evidence type="ECO:0000256" key="9">
    <source>
        <dbReference type="ARBA" id="ARBA00049534"/>
    </source>
</evidence>
<dbReference type="GO" id="GO:0016829">
    <property type="term" value="F:lyase activity"/>
    <property type="evidence" value="ECO:0007669"/>
    <property type="project" value="UniProtKB-KW"/>
</dbReference>
<comment type="function">
    <text evidence="10">IGPS catalyzes the conversion of PRFAR and glutamine to IGP, AICAR and glutamate. The HisH subunit catalyzes the hydrolysis of glutamine to glutamate and ammonia as part of the synthesis of IGP and AICAR. The resulting ammonia molecule is channeled to the active site of HisF.</text>
</comment>
<dbReference type="SUPFAM" id="SSF52317">
    <property type="entry name" value="Class I glutamine amidotransferase-like"/>
    <property type="match status" value="1"/>
</dbReference>
<keyword evidence="4 10" id="KW-0378">Hydrolase</keyword>
<gene>
    <name evidence="10" type="primary">hisH</name>
    <name evidence="13" type="ORF">OMAG_001374</name>
</gene>
<evidence type="ECO:0000256" key="7">
    <source>
        <dbReference type="ARBA" id="ARBA00023239"/>
    </source>
</evidence>
<dbReference type="InterPro" id="IPR029062">
    <property type="entry name" value="Class_I_gatase-like"/>
</dbReference>
<evidence type="ECO:0000259" key="12">
    <source>
        <dbReference type="Pfam" id="PF00117"/>
    </source>
</evidence>
<dbReference type="InterPro" id="IPR017926">
    <property type="entry name" value="GATASE"/>
</dbReference>
<evidence type="ECO:0000256" key="11">
    <source>
        <dbReference type="PIRSR" id="PIRSR000495-1"/>
    </source>
</evidence>
<evidence type="ECO:0000256" key="6">
    <source>
        <dbReference type="ARBA" id="ARBA00023102"/>
    </source>
</evidence>
<evidence type="ECO:0000313" key="14">
    <source>
        <dbReference type="Proteomes" id="UP000033428"/>
    </source>
</evidence>
<comment type="catalytic activity">
    <reaction evidence="8 10">
        <text>5-[(5-phospho-1-deoxy-D-ribulos-1-ylimino)methylamino]-1-(5-phospho-beta-D-ribosyl)imidazole-4-carboxamide + L-glutamine = D-erythro-1-(imidazol-4-yl)glycerol 3-phosphate + 5-amino-1-(5-phospho-beta-D-ribosyl)imidazole-4-carboxamide + L-glutamate + H(+)</text>
        <dbReference type="Rhea" id="RHEA:24793"/>
        <dbReference type="ChEBI" id="CHEBI:15378"/>
        <dbReference type="ChEBI" id="CHEBI:29985"/>
        <dbReference type="ChEBI" id="CHEBI:58278"/>
        <dbReference type="ChEBI" id="CHEBI:58359"/>
        <dbReference type="ChEBI" id="CHEBI:58475"/>
        <dbReference type="ChEBI" id="CHEBI:58525"/>
        <dbReference type="EC" id="4.3.2.10"/>
    </reaction>
</comment>
<dbReference type="EC" id="4.3.2.10" evidence="10"/>
<dbReference type="GO" id="GO:0000105">
    <property type="term" value="P:L-histidine biosynthetic process"/>
    <property type="evidence" value="ECO:0007669"/>
    <property type="project" value="UniProtKB-UniRule"/>
</dbReference>
<sequence length="202" mass="22303">MIGLVDYGAGNLRSVYNAFSHFGEKVKICVAGSDIATVDKLVLPGVGSSQDAMNGLLKADLLNPISDFLKKGKYFLGICLGLQILFENSEESGGTKCMGLISGNVKRFAVSSELKIPQIGWNTVKFVRKDCPIFKGIPDKSYFYFVHSYYCSASDKTNIAGLTEYGVPYTSILWKDNIFATQFHPERSQETGLKIIENFIKL</sequence>
<dbReference type="EMBL" id="JYNY01000268">
    <property type="protein sequence ID" value="KJJ84772.1"/>
    <property type="molecule type" value="Genomic_DNA"/>
</dbReference>
<organism evidence="13 14">
    <name type="scientific">Candidatus Omnitrophus magneticus</name>
    <dbReference type="NCBI Taxonomy" id="1609969"/>
    <lineage>
        <taxon>Bacteria</taxon>
        <taxon>Pseudomonadati</taxon>
        <taxon>Candidatus Omnitrophota</taxon>
        <taxon>Candidatus Omnitrophus</taxon>
    </lineage>
</organism>
<comment type="pathway">
    <text evidence="1 10">Amino-acid biosynthesis; L-histidine biosynthesis; L-histidine from 5-phospho-alpha-D-ribose 1-diphosphate: step 5/9.</text>
</comment>
<feature type="active site" evidence="10 11">
    <location>
        <position position="186"/>
    </location>
</feature>
<keyword evidence="6 10" id="KW-0368">Histidine biosynthesis</keyword>
<comment type="catalytic activity">
    <reaction evidence="9 10">
        <text>L-glutamine + H2O = L-glutamate + NH4(+)</text>
        <dbReference type="Rhea" id="RHEA:15889"/>
        <dbReference type="ChEBI" id="CHEBI:15377"/>
        <dbReference type="ChEBI" id="CHEBI:28938"/>
        <dbReference type="ChEBI" id="CHEBI:29985"/>
        <dbReference type="ChEBI" id="CHEBI:58359"/>
        <dbReference type="EC" id="3.5.1.2"/>
    </reaction>
</comment>
<dbReference type="PANTHER" id="PTHR42701">
    <property type="entry name" value="IMIDAZOLE GLYCEROL PHOSPHATE SYNTHASE SUBUNIT HISH"/>
    <property type="match status" value="1"/>
</dbReference>
<accession>A0A0F0CNE7</accession>
<comment type="subunit">
    <text evidence="2 10">Heterodimer of HisH and HisF.</text>
</comment>
<dbReference type="AlphaFoldDB" id="A0A0F0CNE7"/>
<evidence type="ECO:0000256" key="10">
    <source>
        <dbReference type="HAMAP-Rule" id="MF_00278"/>
    </source>
</evidence>
<dbReference type="Pfam" id="PF00117">
    <property type="entry name" value="GATase"/>
    <property type="match status" value="1"/>
</dbReference>
<keyword evidence="3 10" id="KW-0028">Amino-acid biosynthesis</keyword>
<evidence type="ECO:0000313" key="13">
    <source>
        <dbReference type="EMBL" id="KJJ84772.1"/>
    </source>
</evidence>
<dbReference type="PIRSF" id="PIRSF000495">
    <property type="entry name" value="Amidotransf_hisH"/>
    <property type="match status" value="1"/>
</dbReference>
<keyword evidence="5 10" id="KW-0315">Glutamine amidotransferase</keyword>
<keyword evidence="7 10" id="KW-0456">Lyase</keyword>
<evidence type="ECO:0000256" key="8">
    <source>
        <dbReference type="ARBA" id="ARBA00047838"/>
    </source>
</evidence>
<feature type="active site" evidence="10 11">
    <location>
        <position position="184"/>
    </location>
</feature>
<dbReference type="Gene3D" id="3.40.50.880">
    <property type="match status" value="1"/>
</dbReference>
<dbReference type="EC" id="3.5.1.2" evidence="10"/>
<dbReference type="NCBIfam" id="TIGR01855">
    <property type="entry name" value="IMP_synth_hisH"/>
    <property type="match status" value="1"/>
</dbReference>
<dbReference type="GO" id="GO:0000107">
    <property type="term" value="F:imidazoleglycerol-phosphate synthase activity"/>
    <property type="evidence" value="ECO:0007669"/>
    <property type="project" value="UniProtKB-UniRule"/>
</dbReference>
<feature type="domain" description="Glutamine amidotransferase" evidence="12">
    <location>
        <begin position="4"/>
        <end position="200"/>
    </location>
</feature>
<name>A0A0F0CNE7_9BACT</name>
<dbReference type="GO" id="GO:0004359">
    <property type="term" value="F:glutaminase activity"/>
    <property type="evidence" value="ECO:0007669"/>
    <property type="project" value="UniProtKB-EC"/>
</dbReference>
<evidence type="ECO:0000256" key="4">
    <source>
        <dbReference type="ARBA" id="ARBA00022801"/>
    </source>
</evidence>
<proteinExistence type="inferred from homology"/>
<dbReference type="PANTHER" id="PTHR42701:SF1">
    <property type="entry name" value="IMIDAZOLE GLYCEROL PHOSPHATE SYNTHASE SUBUNIT HISH"/>
    <property type="match status" value="1"/>
</dbReference>
<comment type="caution">
    <text evidence="13">The sequence shown here is derived from an EMBL/GenBank/DDBJ whole genome shotgun (WGS) entry which is preliminary data.</text>
</comment>
<evidence type="ECO:0000256" key="5">
    <source>
        <dbReference type="ARBA" id="ARBA00022962"/>
    </source>
</evidence>
<dbReference type="HAMAP" id="MF_00278">
    <property type="entry name" value="HisH"/>
    <property type="match status" value="1"/>
</dbReference>
<reference evidence="13 14" key="1">
    <citation type="submission" date="2015-02" db="EMBL/GenBank/DDBJ databases">
        <title>Single-cell genomics of uncultivated deep-branching MTB reveals a conserved set of magnetosome genes.</title>
        <authorList>
            <person name="Kolinko S."/>
            <person name="Richter M."/>
            <person name="Glockner F.O."/>
            <person name="Brachmann A."/>
            <person name="Schuler D."/>
        </authorList>
    </citation>
    <scope>NUCLEOTIDE SEQUENCE [LARGE SCALE GENOMIC DNA]</scope>
    <source>
        <strain evidence="13">SKK-01</strain>
    </source>
</reference>
<dbReference type="InterPro" id="IPR010139">
    <property type="entry name" value="Imidazole-glycPsynth_HisH"/>
</dbReference>
<feature type="active site" description="Nucleophile" evidence="10 11">
    <location>
        <position position="79"/>
    </location>
</feature>
<evidence type="ECO:0000256" key="3">
    <source>
        <dbReference type="ARBA" id="ARBA00022605"/>
    </source>
</evidence>